<dbReference type="Pfam" id="PF11860">
    <property type="entry name" value="Muramidase"/>
    <property type="match status" value="1"/>
</dbReference>
<feature type="domain" description="Peptidoglycan binding-like" evidence="1">
    <location>
        <begin position="12"/>
        <end position="67"/>
    </location>
</feature>
<dbReference type="AlphaFoldDB" id="A0AAJ2BV77"/>
<dbReference type="Proteomes" id="UP001268036">
    <property type="component" value="Unassembled WGS sequence"/>
</dbReference>
<name>A0AAJ2BV77_9PSED</name>
<evidence type="ECO:0000313" key="3">
    <source>
        <dbReference type="EMBL" id="MDR6233528.1"/>
    </source>
</evidence>
<dbReference type="InterPro" id="IPR024408">
    <property type="entry name" value="Muramidase"/>
</dbReference>
<keyword evidence="3" id="KW-0378">Hydrolase</keyword>
<dbReference type="RefSeq" id="WP_309756522.1">
    <property type="nucleotide sequence ID" value="NZ_JAVJAF010000001.1"/>
</dbReference>
<dbReference type="InterPro" id="IPR036366">
    <property type="entry name" value="PGBDSf"/>
</dbReference>
<feature type="domain" description="N-acetylmuramidase" evidence="2">
    <location>
        <begin position="92"/>
        <end position="264"/>
    </location>
</feature>
<reference evidence="3" key="1">
    <citation type="submission" date="2023-08" db="EMBL/GenBank/DDBJ databases">
        <title>Functional and genomic diversity of the sorghum phyllosphere microbiome.</title>
        <authorList>
            <person name="Shade A."/>
        </authorList>
    </citation>
    <scope>NUCLEOTIDE SEQUENCE</scope>
    <source>
        <strain evidence="3">SORGH_AS_0201</strain>
    </source>
</reference>
<dbReference type="Pfam" id="PF01471">
    <property type="entry name" value="PG_binding_1"/>
    <property type="match status" value="1"/>
</dbReference>
<evidence type="ECO:0000259" key="2">
    <source>
        <dbReference type="Pfam" id="PF11860"/>
    </source>
</evidence>
<dbReference type="GO" id="GO:0016787">
    <property type="term" value="F:hydrolase activity"/>
    <property type="evidence" value="ECO:0007669"/>
    <property type="project" value="UniProtKB-KW"/>
</dbReference>
<evidence type="ECO:0000313" key="4">
    <source>
        <dbReference type="Proteomes" id="UP001268036"/>
    </source>
</evidence>
<accession>A0AAJ2BV77</accession>
<evidence type="ECO:0000259" key="1">
    <source>
        <dbReference type="Pfam" id="PF01471"/>
    </source>
</evidence>
<dbReference type="InterPro" id="IPR036365">
    <property type="entry name" value="PGBD-like_sf"/>
</dbReference>
<sequence length="270" mass="28896">MSAAMPLRQGDQGPAVQALQQALAAQGFALVASGTFDATTLAAVQAFQQRAGLPADGLAGPRTLAALGGAADSRQLAPADLQNAATTLAVPLAAVQAVTEVESRGSGFLEDGRPVILFERHVFYARLVERRGRATAELLARDYPNLVNPQPGGYGNGTSEWQRLTLARQLDENLALESASWGLFQIMGYHWQTLDYAGIQDFVARLSSGAAAQLEAFVRFLRAQPGLLQALRAGKWADFARGYNGPGYARNLYDIKLARAFARYSAESAR</sequence>
<dbReference type="SUPFAM" id="SSF47090">
    <property type="entry name" value="PGBD-like"/>
    <property type="match status" value="1"/>
</dbReference>
<dbReference type="InterPro" id="IPR002477">
    <property type="entry name" value="Peptidoglycan-bd-like"/>
</dbReference>
<gene>
    <name evidence="3" type="ORF">QE440_001269</name>
</gene>
<proteinExistence type="predicted"/>
<protein>
    <submittedName>
        <fullName evidence="3">Peptidoglycan hydrolase-like protein with peptidoglycan-binding domain</fullName>
    </submittedName>
</protein>
<comment type="caution">
    <text evidence="3">The sequence shown here is derived from an EMBL/GenBank/DDBJ whole genome shotgun (WGS) entry which is preliminary data.</text>
</comment>
<organism evidence="3 4">
    <name type="scientific">Pseudomonas oryzihabitans</name>
    <dbReference type="NCBI Taxonomy" id="47885"/>
    <lineage>
        <taxon>Bacteria</taxon>
        <taxon>Pseudomonadati</taxon>
        <taxon>Pseudomonadota</taxon>
        <taxon>Gammaproteobacteria</taxon>
        <taxon>Pseudomonadales</taxon>
        <taxon>Pseudomonadaceae</taxon>
        <taxon>Pseudomonas</taxon>
    </lineage>
</organism>
<dbReference type="Gene3D" id="1.10.101.10">
    <property type="entry name" value="PGBD-like superfamily/PGBD"/>
    <property type="match status" value="1"/>
</dbReference>
<dbReference type="EMBL" id="JAVJAF010000001">
    <property type="protein sequence ID" value="MDR6233528.1"/>
    <property type="molecule type" value="Genomic_DNA"/>
</dbReference>